<gene>
    <name evidence="9" type="ORF">Zmor_009168</name>
</gene>
<organism evidence="9 10">
    <name type="scientific">Zophobas morio</name>
    <dbReference type="NCBI Taxonomy" id="2755281"/>
    <lineage>
        <taxon>Eukaryota</taxon>
        <taxon>Metazoa</taxon>
        <taxon>Ecdysozoa</taxon>
        <taxon>Arthropoda</taxon>
        <taxon>Hexapoda</taxon>
        <taxon>Insecta</taxon>
        <taxon>Pterygota</taxon>
        <taxon>Neoptera</taxon>
        <taxon>Endopterygota</taxon>
        <taxon>Coleoptera</taxon>
        <taxon>Polyphaga</taxon>
        <taxon>Cucujiformia</taxon>
        <taxon>Tenebrionidae</taxon>
        <taxon>Zophobas</taxon>
    </lineage>
</organism>
<keyword evidence="2" id="KW-0970">Cilium biogenesis/degradation</keyword>
<evidence type="ECO:0000313" key="10">
    <source>
        <dbReference type="Proteomes" id="UP001168821"/>
    </source>
</evidence>
<keyword evidence="10" id="KW-1185">Reference proteome</keyword>
<keyword evidence="3" id="KW-0175">Coiled coil</keyword>
<dbReference type="InterPro" id="IPR025254">
    <property type="entry name" value="CCDC113/CCDC96_CC"/>
</dbReference>
<reference evidence="9" key="1">
    <citation type="journal article" date="2023" name="G3 (Bethesda)">
        <title>Whole genome assemblies of Zophobas morio and Tenebrio molitor.</title>
        <authorList>
            <person name="Kaur S."/>
            <person name="Stinson S.A."/>
            <person name="diCenzo G.C."/>
        </authorList>
    </citation>
    <scope>NUCLEOTIDE SEQUENCE</scope>
    <source>
        <strain evidence="9">QUZm001</strain>
    </source>
</reference>
<evidence type="ECO:0000256" key="3">
    <source>
        <dbReference type="ARBA" id="ARBA00023054"/>
    </source>
</evidence>
<dbReference type="GO" id="GO:0060271">
    <property type="term" value="P:cilium assembly"/>
    <property type="evidence" value="ECO:0007669"/>
    <property type="project" value="TreeGrafter"/>
</dbReference>
<comment type="caution">
    <text evidence="9">The sequence shown here is derived from an EMBL/GenBank/DDBJ whole genome shotgun (WGS) entry which is preliminary data.</text>
</comment>
<dbReference type="EMBL" id="JALNTZ010000003">
    <property type="protein sequence ID" value="KAJ3657358.1"/>
    <property type="molecule type" value="Genomic_DNA"/>
</dbReference>
<comment type="similarity">
    <text evidence="5">Belongs to the CFAP263 family.</text>
</comment>
<feature type="region of interest" description="Disordered" evidence="7">
    <location>
        <begin position="1"/>
        <end position="102"/>
    </location>
</feature>
<evidence type="ECO:0000256" key="2">
    <source>
        <dbReference type="ARBA" id="ARBA00022794"/>
    </source>
</evidence>
<feature type="compositionally biased region" description="Polar residues" evidence="7">
    <location>
        <begin position="28"/>
        <end position="83"/>
    </location>
</feature>
<dbReference type="InterPro" id="IPR051885">
    <property type="entry name" value="CC_CF"/>
</dbReference>
<dbReference type="GO" id="GO:0036064">
    <property type="term" value="C:ciliary basal body"/>
    <property type="evidence" value="ECO:0007669"/>
    <property type="project" value="TreeGrafter"/>
</dbReference>
<evidence type="ECO:0000256" key="5">
    <source>
        <dbReference type="ARBA" id="ARBA00044506"/>
    </source>
</evidence>
<name>A0AA38IG01_9CUCU</name>
<evidence type="ECO:0000313" key="9">
    <source>
        <dbReference type="EMBL" id="KAJ3657358.1"/>
    </source>
</evidence>
<comment type="subcellular location">
    <subcellularLocation>
        <location evidence="1">Cell projection</location>
        <location evidence="1">Cilium</location>
    </subcellularLocation>
</comment>
<feature type="domain" description="CCDC113/CCDC96 coiled-coil" evidence="8">
    <location>
        <begin position="282"/>
        <end position="444"/>
    </location>
</feature>
<sequence>MAEETPNLVEDTPDAVAPPESEMRQSFDSEASSIPTPSVTSTETQDDSITSTISPVSRISDDVSNTFSPISTQSVASDELSSASEQKDLSSMSSSKKTHEEKKKHACAVLYNLSDAEVLSRYKDLERNLQRVRTENGVFYRFLEKNDPEPLEDMTKVLQQEKMAKKWQKGAKKATLFSKPISRKSSVQGQPVSREQEAPKININQKSDLVMRDLEQFQAHMGVKNSKLYKVKCNLIAMCEENETRSDELDKSIQDLETFKQTNEDISLQKFARFMDEWSKRSRLMADKIRLRHSTLKVQYQKLSATLAHKQLIGENLQEIDFENLKVENTRINEKIDMKSLLLIELKKMTGAGNLKLAQRKQVLQEKVVEKQGMTMAIKRVEKDISKCDDEIVKLYPELERVKQVFTKVKAKFRSYETPDLITYVKKKTEVDGLKKEMKMWSRRKQFKEMVLGIEIKFMKKILHCKEPHPSWFE</sequence>
<evidence type="ECO:0000259" key="8">
    <source>
        <dbReference type="Pfam" id="PF13870"/>
    </source>
</evidence>
<keyword evidence="4" id="KW-0966">Cell projection</keyword>
<dbReference type="Proteomes" id="UP001168821">
    <property type="component" value="Unassembled WGS sequence"/>
</dbReference>
<dbReference type="AlphaFoldDB" id="A0AA38IG01"/>
<evidence type="ECO:0000256" key="6">
    <source>
        <dbReference type="ARBA" id="ARBA00044798"/>
    </source>
</evidence>
<protein>
    <recommendedName>
        <fullName evidence="6">Cilia- and flagella-associated protein 263</fullName>
    </recommendedName>
</protein>
<evidence type="ECO:0000256" key="7">
    <source>
        <dbReference type="SAM" id="MobiDB-lite"/>
    </source>
</evidence>
<dbReference type="GO" id="GO:0005930">
    <property type="term" value="C:axoneme"/>
    <property type="evidence" value="ECO:0007669"/>
    <property type="project" value="TreeGrafter"/>
</dbReference>
<dbReference type="Pfam" id="PF13870">
    <property type="entry name" value="CCDC113_CCDC96_CC"/>
    <property type="match status" value="1"/>
</dbReference>
<evidence type="ECO:0000256" key="4">
    <source>
        <dbReference type="ARBA" id="ARBA00023273"/>
    </source>
</evidence>
<dbReference type="PANTHER" id="PTHR15654">
    <property type="entry name" value="COILED-COIL DOMAIN-CONTAINING PROTEIN 113-RELATED"/>
    <property type="match status" value="1"/>
</dbReference>
<proteinExistence type="inferred from homology"/>
<evidence type="ECO:0000256" key="1">
    <source>
        <dbReference type="ARBA" id="ARBA00004138"/>
    </source>
</evidence>
<accession>A0AA38IG01</accession>
<dbReference type="PANTHER" id="PTHR15654:SF2">
    <property type="entry name" value="COILED-COIL DOMAIN-CONTAINING PROTEIN 113"/>
    <property type="match status" value="1"/>
</dbReference>